<evidence type="ECO:0000313" key="2">
    <source>
        <dbReference type="Proteomes" id="UP000225972"/>
    </source>
</evidence>
<dbReference type="Proteomes" id="UP000225972">
    <property type="component" value="Unassembled WGS sequence"/>
</dbReference>
<sequence>MFSNDILLPARAPSMQWETRKWGNGRMSVSRIFLGLGLSLVVLVEAGCSRSASRQPVDTPPASEILDDILYEGRNKPRGTIWDLFRSREDQGQIGAVNKYIWNASLETLDFLPVQSIDPFSGVIITGYGTPPGGGRAYRATIHVNDPALDARSLNVALSTRSGPVSAATVRAIEDAILTRARQLRAQDSRL</sequence>
<accession>A0A238J9M0</accession>
<reference evidence="2" key="1">
    <citation type="submission" date="2017-05" db="EMBL/GenBank/DDBJ databases">
        <authorList>
            <person name="Rodrigo-Torres L."/>
            <person name="Arahal R. D."/>
            <person name="Lucena T."/>
        </authorList>
    </citation>
    <scope>NUCLEOTIDE SEQUENCE [LARGE SCALE GENOMIC DNA]</scope>
    <source>
        <strain evidence="2">CECT 8649</strain>
    </source>
</reference>
<gene>
    <name evidence="1" type="ORF">TRP8649_00985</name>
</gene>
<keyword evidence="2" id="KW-1185">Reference proteome</keyword>
<organism evidence="1 2">
    <name type="scientific">Pelagimonas phthalicica</name>
    <dbReference type="NCBI Taxonomy" id="1037362"/>
    <lineage>
        <taxon>Bacteria</taxon>
        <taxon>Pseudomonadati</taxon>
        <taxon>Pseudomonadota</taxon>
        <taxon>Alphaproteobacteria</taxon>
        <taxon>Rhodobacterales</taxon>
        <taxon>Roseobacteraceae</taxon>
        <taxon>Pelagimonas</taxon>
    </lineage>
</organism>
<evidence type="ECO:0000313" key="1">
    <source>
        <dbReference type="EMBL" id="SMX26887.1"/>
    </source>
</evidence>
<dbReference type="Pfam" id="PF12100">
    <property type="entry name" value="DUF3576"/>
    <property type="match status" value="1"/>
</dbReference>
<dbReference type="AlphaFoldDB" id="A0A238J9M0"/>
<protein>
    <recommendedName>
        <fullName evidence="3">DUF3576 domain-containing protein</fullName>
    </recommendedName>
</protein>
<name>A0A238J9M0_9RHOB</name>
<dbReference type="InterPro" id="IPR021959">
    <property type="entry name" value="DUF3576"/>
</dbReference>
<dbReference type="EMBL" id="FXXP01000001">
    <property type="protein sequence ID" value="SMX26887.1"/>
    <property type="molecule type" value="Genomic_DNA"/>
</dbReference>
<evidence type="ECO:0008006" key="3">
    <source>
        <dbReference type="Google" id="ProtNLM"/>
    </source>
</evidence>
<proteinExistence type="predicted"/>